<feature type="region of interest" description="Disordered" evidence="1">
    <location>
        <begin position="37"/>
        <end position="85"/>
    </location>
</feature>
<proteinExistence type="predicted"/>
<organism evidence="2 3">
    <name type="scientific">Catenuloplanes atrovinosus</name>
    <dbReference type="NCBI Taxonomy" id="137266"/>
    <lineage>
        <taxon>Bacteria</taxon>
        <taxon>Bacillati</taxon>
        <taxon>Actinomycetota</taxon>
        <taxon>Actinomycetes</taxon>
        <taxon>Micromonosporales</taxon>
        <taxon>Micromonosporaceae</taxon>
        <taxon>Catenuloplanes</taxon>
    </lineage>
</organism>
<dbReference type="EMBL" id="JAVDYB010000001">
    <property type="protein sequence ID" value="MDR7278906.1"/>
    <property type="molecule type" value="Genomic_DNA"/>
</dbReference>
<feature type="compositionally biased region" description="Basic and acidic residues" evidence="1">
    <location>
        <begin position="38"/>
        <end position="49"/>
    </location>
</feature>
<sequence>MLIAISMVSFGALAAIGGGALVLVIQARLALRAAAAEDAQRTGRHRVPDPDPAPELEPVPAEQAWADLGRDLPAEERARDALRTPTDERVRIGGPVLSTADTTTLPRVGAQAQPVVGEPVLEYREGPA</sequence>
<dbReference type="Proteomes" id="UP001183643">
    <property type="component" value="Unassembled WGS sequence"/>
</dbReference>
<comment type="caution">
    <text evidence="2">The sequence shown here is derived from an EMBL/GenBank/DDBJ whole genome shotgun (WGS) entry which is preliminary data.</text>
</comment>
<evidence type="ECO:0000256" key="1">
    <source>
        <dbReference type="SAM" id="MobiDB-lite"/>
    </source>
</evidence>
<dbReference type="AlphaFoldDB" id="A0AAE4CBR2"/>
<name>A0AAE4CBR2_9ACTN</name>
<feature type="compositionally biased region" description="Basic and acidic residues" evidence="1">
    <location>
        <begin position="68"/>
        <end position="85"/>
    </location>
</feature>
<reference evidence="2" key="1">
    <citation type="submission" date="2023-07" db="EMBL/GenBank/DDBJ databases">
        <title>Sequencing the genomes of 1000 actinobacteria strains.</title>
        <authorList>
            <person name="Klenk H.-P."/>
        </authorList>
    </citation>
    <scope>NUCLEOTIDE SEQUENCE</scope>
    <source>
        <strain evidence="2">DSM 44707</strain>
    </source>
</reference>
<keyword evidence="3" id="KW-1185">Reference proteome</keyword>
<evidence type="ECO:0000313" key="2">
    <source>
        <dbReference type="EMBL" id="MDR7278906.1"/>
    </source>
</evidence>
<evidence type="ECO:0000313" key="3">
    <source>
        <dbReference type="Proteomes" id="UP001183643"/>
    </source>
</evidence>
<accession>A0AAE4CBR2</accession>
<gene>
    <name evidence="2" type="ORF">J2S41_005684</name>
</gene>
<protein>
    <submittedName>
        <fullName evidence="2">Uncharacterized protein</fullName>
    </submittedName>
</protein>
<dbReference type="RefSeq" id="WP_310372102.1">
    <property type="nucleotide sequence ID" value="NZ_JAVDYB010000001.1"/>
</dbReference>